<evidence type="ECO:0000313" key="3">
    <source>
        <dbReference type="EMBL" id="KAK3209351.1"/>
    </source>
</evidence>
<name>A0AAN6LY85_9PLEO</name>
<accession>A0AAN6LY85</accession>
<gene>
    <name evidence="3" type="ORF">GRF29_69g1566711</name>
</gene>
<sequence length="185" mass="19800">MAPTLSILLPLLPLLTPSTAACTRESLLASAQTYIAAQKSGNTSSLPLSPTFKHLHNNKERPLSTSLLSTPRSLSLVRSTADTTSCASYTMWISTSSPAPYVVGTQLRHDNDTSTISVIDTIAATTGDLFFDAKKTLGYVIDEVQGSVDVLCQFDSLGTMPDSHEIRVVDGKVKYVHTITALKIG</sequence>
<proteinExistence type="predicted"/>
<protein>
    <recommendedName>
        <fullName evidence="2">DUF8021 domain-containing protein</fullName>
    </recommendedName>
</protein>
<dbReference type="EMBL" id="WVTA01000006">
    <property type="protein sequence ID" value="KAK3209351.1"/>
    <property type="molecule type" value="Genomic_DNA"/>
</dbReference>
<dbReference type="Proteomes" id="UP001280581">
    <property type="component" value="Unassembled WGS sequence"/>
</dbReference>
<dbReference type="Pfam" id="PF26061">
    <property type="entry name" value="DUF8021"/>
    <property type="match status" value="1"/>
</dbReference>
<evidence type="ECO:0000259" key="2">
    <source>
        <dbReference type="Pfam" id="PF26061"/>
    </source>
</evidence>
<feature type="domain" description="DUF8021" evidence="2">
    <location>
        <begin position="138"/>
        <end position="180"/>
    </location>
</feature>
<evidence type="ECO:0000313" key="4">
    <source>
        <dbReference type="Proteomes" id="UP001280581"/>
    </source>
</evidence>
<organism evidence="3 4">
    <name type="scientific">Pseudopithomyces chartarum</name>
    <dbReference type="NCBI Taxonomy" id="1892770"/>
    <lineage>
        <taxon>Eukaryota</taxon>
        <taxon>Fungi</taxon>
        <taxon>Dikarya</taxon>
        <taxon>Ascomycota</taxon>
        <taxon>Pezizomycotina</taxon>
        <taxon>Dothideomycetes</taxon>
        <taxon>Pleosporomycetidae</taxon>
        <taxon>Pleosporales</taxon>
        <taxon>Massarineae</taxon>
        <taxon>Didymosphaeriaceae</taxon>
        <taxon>Pseudopithomyces</taxon>
    </lineage>
</organism>
<evidence type="ECO:0000256" key="1">
    <source>
        <dbReference type="SAM" id="SignalP"/>
    </source>
</evidence>
<comment type="caution">
    <text evidence="3">The sequence shown here is derived from an EMBL/GenBank/DDBJ whole genome shotgun (WGS) entry which is preliminary data.</text>
</comment>
<keyword evidence="1" id="KW-0732">Signal</keyword>
<feature type="chain" id="PRO_5043044142" description="DUF8021 domain-containing protein" evidence="1">
    <location>
        <begin position="21"/>
        <end position="185"/>
    </location>
</feature>
<feature type="signal peptide" evidence="1">
    <location>
        <begin position="1"/>
        <end position="20"/>
    </location>
</feature>
<reference evidence="3 4" key="1">
    <citation type="submission" date="2021-02" db="EMBL/GenBank/DDBJ databases">
        <title>Genome assembly of Pseudopithomyces chartarum.</title>
        <authorList>
            <person name="Jauregui R."/>
            <person name="Singh J."/>
            <person name="Voisey C."/>
        </authorList>
    </citation>
    <scope>NUCLEOTIDE SEQUENCE [LARGE SCALE GENOMIC DNA]</scope>
    <source>
        <strain evidence="3 4">AGR01</strain>
    </source>
</reference>
<dbReference type="InterPro" id="IPR058334">
    <property type="entry name" value="DUF8021"/>
</dbReference>
<dbReference type="AlphaFoldDB" id="A0AAN6LY85"/>
<keyword evidence="4" id="KW-1185">Reference proteome</keyword>